<accession>A0ABR3FFS4</accession>
<sequence>MSNGDIVEELSGNFRGYPWMSSQSNQNEHCDHRLHRLTLYGCKDDRLAPTTGLQISHLTKEAFKDTMDVCNNTAWSASSRRGKVWWTSLSLEPSKEYTVSLWMTVERSGVK</sequence>
<evidence type="ECO:0000313" key="2">
    <source>
        <dbReference type="Proteomes" id="UP001465976"/>
    </source>
</evidence>
<organism evidence="1 2">
    <name type="scientific">Marasmius crinis-equi</name>
    <dbReference type="NCBI Taxonomy" id="585013"/>
    <lineage>
        <taxon>Eukaryota</taxon>
        <taxon>Fungi</taxon>
        <taxon>Dikarya</taxon>
        <taxon>Basidiomycota</taxon>
        <taxon>Agaricomycotina</taxon>
        <taxon>Agaricomycetes</taxon>
        <taxon>Agaricomycetidae</taxon>
        <taxon>Agaricales</taxon>
        <taxon>Marasmiineae</taxon>
        <taxon>Marasmiaceae</taxon>
        <taxon>Marasmius</taxon>
    </lineage>
</organism>
<name>A0ABR3FFS4_9AGAR</name>
<dbReference type="Proteomes" id="UP001465976">
    <property type="component" value="Unassembled WGS sequence"/>
</dbReference>
<reference evidence="1 2" key="1">
    <citation type="submission" date="2024-02" db="EMBL/GenBank/DDBJ databases">
        <title>A draft genome for the cacao thread blight pathogen Marasmius crinis-equi.</title>
        <authorList>
            <person name="Cohen S.P."/>
            <person name="Baruah I.K."/>
            <person name="Amoako-Attah I."/>
            <person name="Bukari Y."/>
            <person name="Meinhardt L.W."/>
            <person name="Bailey B.A."/>
        </authorList>
    </citation>
    <scope>NUCLEOTIDE SEQUENCE [LARGE SCALE GENOMIC DNA]</scope>
    <source>
        <strain evidence="1 2">GH-76</strain>
    </source>
</reference>
<gene>
    <name evidence="1" type="ORF">V5O48_007741</name>
</gene>
<protein>
    <submittedName>
        <fullName evidence="1">Uncharacterized protein</fullName>
    </submittedName>
</protein>
<comment type="caution">
    <text evidence="1">The sequence shown here is derived from an EMBL/GenBank/DDBJ whole genome shotgun (WGS) entry which is preliminary data.</text>
</comment>
<dbReference type="EMBL" id="JBAHYK010000419">
    <property type="protein sequence ID" value="KAL0574200.1"/>
    <property type="molecule type" value="Genomic_DNA"/>
</dbReference>
<proteinExistence type="predicted"/>
<evidence type="ECO:0000313" key="1">
    <source>
        <dbReference type="EMBL" id="KAL0574200.1"/>
    </source>
</evidence>
<keyword evidence="2" id="KW-1185">Reference proteome</keyword>